<evidence type="ECO:0000256" key="1">
    <source>
        <dbReference type="ARBA" id="ARBA00023125"/>
    </source>
</evidence>
<dbReference type="InterPro" id="IPR052925">
    <property type="entry name" value="Phage_Integrase-like_Recomb"/>
</dbReference>
<dbReference type="PANTHER" id="PTHR34605">
    <property type="entry name" value="PHAGE_INTEGRASE DOMAIN-CONTAINING PROTEIN"/>
    <property type="match status" value="1"/>
</dbReference>
<dbReference type="RefSeq" id="XP_012212169.1">
    <property type="nucleotide sequence ID" value="XM_012356779.1"/>
</dbReference>
<gene>
    <name evidence="4" type="ORF">SPRG_17466</name>
</gene>
<dbReference type="Gene3D" id="1.10.443.10">
    <property type="entry name" value="Intergrase catalytic core"/>
    <property type="match status" value="1"/>
</dbReference>
<organism evidence="4 5">
    <name type="scientific">Saprolegnia parasitica (strain CBS 223.65)</name>
    <dbReference type="NCBI Taxonomy" id="695850"/>
    <lineage>
        <taxon>Eukaryota</taxon>
        <taxon>Sar</taxon>
        <taxon>Stramenopiles</taxon>
        <taxon>Oomycota</taxon>
        <taxon>Saprolegniomycetes</taxon>
        <taxon>Saprolegniales</taxon>
        <taxon>Saprolegniaceae</taxon>
        <taxon>Saprolegnia</taxon>
    </lineage>
</organism>
<dbReference type="GO" id="GO:0003677">
    <property type="term" value="F:DNA binding"/>
    <property type="evidence" value="ECO:0007669"/>
    <property type="project" value="UniProtKB-KW"/>
</dbReference>
<accession>A0A067BG43</accession>
<dbReference type="Proteomes" id="UP000030745">
    <property type="component" value="Unassembled WGS sequence"/>
</dbReference>
<dbReference type="VEuPathDB" id="FungiDB:SPRG_17466"/>
<sequence>MFKCIYHLQLHATSGTDFIRQHGGDFAPGRLSIAHLQSMDPREYGAWCVAKKIDVSNNGSTAKMPEAVPFADMAGLRDACSNVGRLAADLGSPVLCAFAARLASFMRELPDSGVYGKAQVTVFSTWIDDACRQLHDELRAQMCGAQRAINVISVTHTPLLRFNQQLSERVMESRILQTTNKRQESDATGTQAKKAKAGATAKVKRPWFEHVPTHDRKKIFLKNLTKRGCVSNAAGECFNPSNVHHVPAIKLHPHVLQHIERMGGLNELHNALKKADPLGKAAASSPSAGRSRAVTTASGNQNQDHKWTVSQGVVERAAEEDNATTGSLIGTLLHYGIDLHNLRKAGQDTEGYGIDMALVEALTSLMRRSRLSIADMARIVRGESLRDPRPNKAVDLATIRNLFGGFEHHALLQDMWTRGFNPAFDQHEPSEPVAPRRRYGDRPERREANHKSVTDNPEARLQQACNTVNKGTSRLNCDGMRADAEFFAVLLGRGRLTGIPTTMFANVHPPDLHLYMDASDYGLAALASRRSTSTSATVAEAAFSINDWADPDRATHVRVWLDNTAAVAWTNSLNSPNVLEQPPCRALGLALAETGIHISAKHLPGAENTMADAGSREWQSESHAATWSPFADSWTRTRVPTHLRHPTTRAKYAVIWKHYNEWCTTNGRPVCLPTDRLVQSRQLFPFARHLHEARKNREATIRSKIGVVSWYHRCVTGYGVGLDAGHATALAGLERLEPTHPGREPVTAGFLQAQRANINLYNAKDRSIWGATVMGFFYFMRCSEYAATAAGTHLRLRDVSFAANTGAVPHSYADAVSVTIFFRSSKTDQAGAGTARTLYKSGNPELCPVGAAWFLTQNCKRIGAGPDDPLCCFADTNDRRHHVSGEMVSKALKSTARSLGLDPERYSSHSLRSGGATALFLGGATDLTVQQFGCWKSDAYKVCTRIDVKQQSTFAAIMISSLAPSATQTGTGTGGGTIHYHYLYHPRGTTTSPRERRNTL</sequence>
<dbReference type="STRING" id="695850.A0A067BG43"/>
<proteinExistence type="predicted"/>
<dbReference type="AlphaFoldDB" id="A0A067BG43"/>
<dbReference type="InterPro" id="IPR011010">
    <property type="entry name" value="DNA_brk_join_enz"/>
</dbReference>
<evidence type="ECO:0000313" key="4">
    <source>
        <dbReference type="EMBL" id="KDO17123.1"/>
    </source>
</evidence>
<feature type="region of interest" description="Disordered" evidence="3">
    <location>
        <begin position="423"/>
        <end position="458"/>
    </location>
</feature>
<dbReference type="CDD" id="cd09275">
    <property type="entry name" value="RNase_HI_RT_DIRS1"/>
    <property type="match status" value="1"/>
</dbReference>
<dbReference type="SUPFAM" id="SSF56349">
    <property type="entry name" value="DNA breaking-rejoining enzymes"/>
    <property type="match status" value="1"/>
</dbReference>
<dbReference type="Gene3D" id="1.10.150.130">
    <property type="match status" value="1"/>
</dbReference>
<feature type="compositionally biased region" description="Low complexity" evidence="3">
    <location>
        <begin position="281"/>
        <end position="293"/>
    </location>
</feature>
<dbReference type="OrthoDB" id="92990at2759"/>
<evidence type="ECO:0008006" key="6">
    <source>
        <dbReference type="Google" id="ProtNLM"/>
    </source>
</evidence>
<dbReference type="GO" id="GO:0006310">
    <property type="term" value="P:DNA recombination"/>
    <property type="evidence" value="ECO:0007669"/>
    <property type="project" value="UniProtKB-KW"/>
</dbReference>
<evidence type="ECO:0000256" key="3">
    <source>
        <dbReference type="SAM" id="MobiDB-lite"/>
    </source>
</evidence>
<name>A0A067BG43_SAPPC</name>
<dbReference type="GeneID" id="24139006"/>
<evidence type="ECO:0000256" key="2">
    <source>
        <dbReference type="ARBA" id="ARBA00023172"/>
    </source>
</evidence>
<dbReference type="InterPro" id="IPR013762">
    <property type="entry name" value="Integrase-like_cat_sf"/>
</dbReference>
<keyword evidence="2" id="KW-0233">DNA recombination</keyword>
<feature type="compositionally biased region" description="Low complexity" evidence="3">
    <location>
        <begin position="187"/>
        <end position="201"/>
    </location>
</feature>
<feature type="region of interest" description="Disordered" evidence="3">
    <location>
        <begin position="179"/>
        <end position="203"/>
    </location>
</feature>
<keyword evidence="5" id="KW-1185">Reference proteome</keyword>
<dbReference type="GO" id="GO:0015074">
    <property type="term" value="P:DNA integration"/>
    <property type="evidence" value="ECO:0007669"/>
    <property type="project" value="InterPro"/>
</dbReference>
<dbReference type="SUPFAM" id="SSF47823">
    <property type="entry name" value="lambda integrase-like, N-terminal domain"/>
    <property type="match status" value="1"/>
</dbReference>
<reference evidence="4 5" key="1">
    <citation type="journal article" date="2013" name="PLoS Genet.">
        <title>Distinctive expansion of potential virulence genes in the genome of the oomycete fish pathogen Saprolegnia parasitica.</title>
        <authorList>
            <person name="Jiang R.H."/>
            <person name="de Bruijn I."/>
            <person name="Haas B.J."/>
            <person name="Belmonte R."/>
            <person name="Lobach L."/>
            <person name="Christie J."/>
            <person name="van den Ackerveken G."/>
            <person name="Bottin A."/>
            <person name="Bulone V."/>
            <person name="Diaz-Moreno S.M."/>
            <person name="Dumas B."/>
            <person name="Fan L."/>
            <person name="Gaulin E."/>
            <person name="Govers F."/>
            <person name="Grenville-Briggs L.J."/>
            <person name="Horner N.R."/>
            <person name="Levin J.Z."/>
            <person name="Mammella M."/>
            <person name="Meijer H.J."/>
            <person name="Morris P."/>
            <person name="Nusbaum C."/>
            <person name="Oome S."/>
            <person name="Phillips A.J."/>
            <person name="van Rooyen D."/>
            <person name="Rzeszutek E."/>
            <person name="Saraiva M."/>
            <person name="Secombes C.J."/>
            <person name="Seidl M.F."/>
            <person name="Snel B."/>
            <person name="Stassen J.H."/>
            <person name="Sykes S."/>
            <person name="Tripathy S."/>
            <person name="van den Berg H."/>
            <person name="Vega-Arreguin J.C."/>
            <person name="Wawra S."/>
            <person name="Young S.K."/>
            <person name="Zeng Q."/>
            <person name="Dieguez-Uribeondo J."/>
            <person name="Russ C."/>
            <person name="Tyler B.M."/>
            <person name="van West P."/>
        </authorList>
    </citation>
    <scope>NUCLEOTIDE SEQUENCE [LARGE SCALE GENOMIC DNA]</scope>
    <source>
        <strain evidence="4 5">CBS 223.65</strain>
    </source>
</reference>
<dbReference type="PANTHER" id="PTHR34605:SF3">
    <property type="entry name" value="P CELL-TYPE AGGLUTINATION PROTEIN MAP4-LIKE-RELATED"/>
    <property type="match status" value="1"/>
</dbReference>
<feature type="compositionally biased region" description="Basic and acidic residues" evidence="3">
    <location>
        <begin position="438"/>
        <end position="453"/>
    </location>
</feature>
<protein>
    <recommendedName>
        <fullName evidence="6">Tyr recombinase domain-containing protein</fullName>
    </recommendedName>
</protein>
<keyword evidence="1" id="KW-0238">DNA-binding</keyword>
<feature type="region of interest" description="Disordered" evidence="3">
    <location>
        <begin position="276"/>
        <end position="306"/>
    </location>
</feature>
<dbReference type="InterPro" id="IPR010998">
    <property type="entry name" value="Integrase_recombinase_N"/>
</dbReference>
<evidence type="ECO:0000313" key="5">
    <source>
        <dbReference type="Proteomes" id="UP000030745"/>
    </source>
</evidence>
<dbReference type="EMBL" id="KK583770">
    <property type="protein sequence ID" value="KDO17123.1"/>
    <property type="molecule type" value="Genomic_DNA"/>
</dbReference>
<dbReference type="KEGG" id="spar:SPRG_17466"/>